<dbReference type="GeneID" id="94193461"/>
<keyword evidence="4" id="KW-1185">Reference proteome</keyword>
<organism evidence="3 4">
    <name type="scientific">Babesia caballi</name>
    <dbReference type="NCBI Taxonomy" id="5871"/>
    <lineage>
        <taxon>Eukaryota</taxon>
        <taxon>Sar</taxon>
        <taxon>Alveolata</taxon>
        <taxon>Apicomplexa</taxon>
        <taxon>Aconoidasida</taxon>
        <taxon>Piroplasmida</taxon>
        <taxon>Babesiidae</taxon>
        <taxon>Babesia</taxon>
    </lineage>
</organism>
<comment type="caution">
    <text evidence="3">The sequence shown here is derived from an EMBL/GenBank/DDBJ whole genome shotgun (WGS) entry which is preliminary data.</text>
</comment>
<evidence type="ECO:0000256" key="1">
    <source>
        <dbReference type="SAM" id="SignalP"/>
    </source>
</evidence>
<dbReference type="Pfam" id="PF01823">
    <property type="entry name" value="MACPF"/>
    <property type="match status" value="2"/>
</dbReference>
<dbReference type="Proteomes" id="UP001497744">
    <property type="component" value="Unassembled WGS sequence"/>
</dbReference>
<protein>
    <submittedName>
        <fullName evidence="3">MAC/Perforin domain containing protein</fullName>
    </submittedName>
</protein>
<keyword evidence="1" id="KW-0732">Signal</keyword>
<name>A0AAV4LP62_BABCB</name>
<dbReference type="EMBL" id="BPLF01000001">
    <property type="protein sequence ID" value="GIX61978.1"/>
    <property type="molecule type" value="Genomic_DNA"/>
</dbReference>
<evidence type="ECO:0000259" key="2">
    <source>
        <dbReference type="Pfam" id="PF01823"/>
    </source>
</evidence>
<gene>
    <name evidence="3" type="ORF">BcabD6B2_14130</name>
</gene>
<proteinExistence type="predicted"/>
<feature type="signal peptide" evidence="1">
    <location>
        <begin position="1"/>
        <end position="21"/>
    </location>
</feature>
<dbReference type="RefSeq" id="XP_067714049.1">
    <property type="nucleotide sequence ID" value="XM_067857948.1"/>
</dbReference>
<evidence type="ECO:0000313" key="4">
    <source>
        <dbReference type="Proteomes" id="UP001497744"/>
    </source>
</evidence>
<sequence>MAFILCWLAVFLLVISSPAICHAPLKRAKKTKLTSSDAEFARKYVGLGYDAVFGNPFGSSGPNNDSGYRNPVIETHVHHSGRHIYEPATKGTWNREISTCWRSEAHEGVGDKDLLQELHNEFQLEGAESNELLEANLRSSMNGNDTTEHSGNYKIAKSFCAIGESGIVLPFNGKLSPSFVNDVANLPTDIAKLSACTPDVYVAEPSNKDCSNINKWMLFFKRYGTHITSHMVIDRAATASKQAKHDNNTTGDNPSTSVVENFESLMKGTRESRQMWVIGGFYVKGLEYNDLRAFKTWSNNIWRRPMPIRGSFSSLDHFMGDKARSYQDALQFYRNFQKIANGHSLNYRTLTEMLKETETVVSSGAIAYCPQNMVVVVGFVLTTKEPFHIDTCMASRTFCSSDVLREDAISMAICAKGTGFELTAIDSKGTLACPGDLVVAFGFQLFVDQSSVLQVAACPSGRSSLLWCNRTVGRRDCGEMPSKEGVEWKVCIRRNLLDNSFTPRTGVAKKRTRSVVNCPEPQRISSGKSHA</sequence>
<feature type="domain" description="MACPF" evidence="2">
    <location>
        <begin position="145"/>
        <end position="229"/>
    </location>
</feature>
<dbReference type="AlphaFoldDB" id="A0AAV4LP62"/>
<feature type="chain" id="PRO_5043640951" evidence="1">
    <location>
        <begin position="22"/>
        <end position="531"/>
    </location>
</feature>
<accession>A0AAV4LP62</accession>
<evidence type="ECO:0000313" key="3">
    <source>
        <dbReference type="EMBL" id="GIX61978.1"/>
    </source>
</evidence>
<reference evidence="3 4" key="1">
    <citation type="submission" date="2021-06" db="EMBL/GenBank/DDBJ databases">
        <title>Genome sequence of Babesia caballi.</title>
        <authorList>
            <person name="Yamagishi J."/>
            <person name="Kidaka T."/>
            <person name="Ochi A."/>
        </authorList>
    </citation>
    <scope>NUCLEOTIDE SEQUENCE [LARGE SCALE GENOMIC DNA]</scope>
    <source>
        <strain evidence="3">USDA-D6B2</strain>
    </source>
</reference>
<dbReference type="InterPro" id="IPR020864">
    <property type="entry name" value="MACPF"/>
</dbReference>
<feature type="domain" description="MACPF" evidence="2">
    <location>
        <begin position="239"/>
        <end position="333"/>
    </location>
</feature>